<evidence type="ECO:0000313" key="1">
    <source>
        <dbReference type="EMBL" id="OZC09497.1"/>
    </source>
</evidence>
<keyword evidence="2" id="KW-1185">Reference proteome</keyword>
<protein>
    <submittedName>
        <fullName evidence="1">Uncharacterized protein</fullName>
    </submittedName>
</protein>
<accession>A0A238BVY8</accession>
<organism evidence="1 2">
    <name type="scientific">Onchocerca flexuosa</name>
    <dbReference type="NCBI Taxonomy" id="387005"/>
    <lineage>
        <taxon>Eukaryota</taxon>
        <taxon>Metazoa</taxon>
        <taxon>Ecdysozoa</taxon>
        <taxon>Nematoda</taxon>
        <taxon>Chromadorea</taxon>
        <taxon>Rhabditida</taxon>
        <taxon>Spirurina</taxon>
        <taxon>Spiruromorpha</taxon>
        <taxon>Filarioidea</taxon>
        <taxon>Onchocercidae</taxon>
        <taxon>Onchocerca</taxon>
    </lineage>
</organism>
<dbReference type="Proteomes" id="UP000242913">
    <property type="component" value="Unassembled WGS sequence"/>
</dbReference>
<reference evidence="1 2" key="1">
    <citation type="submission" date="2015-12" db="EMBL/GenBank/DDBJ databases">
        <title>Draft genome of the nematode, Onchocerca flexuosa.</title>
        <authorList>
            <person name="Mitreva M."/>
        </authorList>
    </citation>
    <scope>NUCLEOTIDE SEQUENCE [LARGE SCALE GENOMIC DNA]</scope>
    <source>
        <strain evidence="1">Red Deer</strain>
    </source>
</reference>
<evidence type="ECO:0000313" key="2">
    <source>
        <dbReference type="Proteomes" id="UP000242913"/>
    </source>
</evidence>
<sequence length="70" mass="7764">MTMVAARMACLSHSSIVLKSIENYFSPSPLHPTFSLVLPAFFLCLPNYPESIIKTKAASRFILFSVALPF</sequence>
<dbReference type="AlphaFoldDB" id="A0A238BVY8"/>
<name>A0A238BVY8_9BILA</name>
<gene>
    <name evidence="1" type="ORF">X798_03454</name>
</gene>
<proteinExistence type="predicted"/>
<dbReference type="EMBL" id="KZ269993">
    <property type="protein sequence ID" value="OZC09497.1"/>
    <property type="molecule type" value="Genomic_DNA"/>
</dbReference>